<name>A0A6A4L977_9ERIC</name>
<proteinExistence type="predicted"/>
<accession>A0A6A4L977</accession>
<comment type="caution">
    <text evidence="3">The sequence shown here is derived from an EMBL/GenBank/DDBJ whole genome shotgun (WGS) entry which is preliminary data.</text>
</comment>
<dbReference type="Pfam" id="PF14392">
    <property type="entry name" value="zf-CCHC_4"/>
    <property type="match status" value="1"/>
</dbReference>
<dbReference type="InterPro" id="IPR025836">
    <property type="entry name" value="Zn_knuckle_CX2CX4HX4C"/>
</dbReference>
<evidence type="ECO:0000313" key="4">
    <source>
        <dbReference type="Proteomes" id="UP000428333"/>
    </source>
</evidence>
<feature type="domain" description="Zinc knuckle CX2CX4HX4C" evidence="2">
    <location>
        <begin position="71"/>
        <end position="116"/>
    </location>
</feature>
<dbReference type="PANTHER" id="PTHR31286:SF178">
    <property type="entry name" value="DUF4283 DOMAIN-CONTAINING PROTEIN"/>
    <property type="match status" value="1"/>
</dbReference>
<feature type="compositionally biased region" description="Polar residues" evidence="1">
    <location>
        <begin position="165"/>
        <end position="174"/>
    </location>
</feature>
<evidence type="ECO:0000256" key="1">
    <source>
        <dbReference type="SAM" id="MobiDB-lite"/>
    </source>
</evidence>
<keyword evidence="4" id="KW-1185">Reference proteome</keyword>
<dbReference type="AlphaFoldDB" id="A0A6A4L977"/>
<feature type="region of interest" description="Disordered" evidence="1">
    <location>
        <begin position="284"/>
        <end position="314"/>
    </location>
</feature>
<dbReference type="EMBL" id="QEFC01002419">
    <property type="protein sequence ID" value="KAE9452371.1"/>
    <property type="molecule type" value="Genomic_DNA"/>
</dbReference>
<protein>
    <recommendedName>
        <fullName evidence="2">Zinc knuckle CX2CX4HX4C domain-containing protein</fullName>
    </recommendedName>
</protein>
<organism evidence="3 4">
    <name type="scientific">Rhododendron williamsianum</name>
    <dbReference type="NCBI Taxonomy" id="262921"/>
    <lineage>
        <taxon>Eukaryota</taxon>
        <taxon>Viridiplantae</taxon>
        <taxon>Streptophyta</taxon>
        <taxon>Embryophyta</taxon>
        <taxon>Tracheophyta</taxon>
        <taxon>Spermatophyta</taxon>
        <taxon>Magnoliopsida</taxon>
        <taxon>eudicotyledons</taxon>
        <taxon>Gunneridae</taxon>
        <taxon>Pentapetalae</taxon>
        <taxon>asterids</taxon>
        <taxon>Ericales</taxon>
        <taxon>Ericaceae</taxon>
        <taxon>Ericoideae</taxon>
        <taxon>Rhodoreae</taxon>
        <taxon>Rhododendron</taxon>
    </lineage>
</organism>
<evidence type="ECO:0000259" key="2">
    <source>
        <dbReference type="Pfam" id="PF14392"/>
    </source>
</evidence>
<sequence>MVLRKWEASKTLEEIDFTCSPFWVQIHGLPLGFLNAKSGLKIAEALGEVIAVEDPAGRGKLKKFIRVRVWVDITKPLKKGFFPKRPEEEDLWVKFKYERLSDFCYGCGRVSHTVNDYTVQGGGRGSPRAYDGGLRAEVSWLDTINFSDKQPEKLVYPEHKEKGDQTTSEETGTPATGGAFSGPPGKRGDSTKGQMDGTIEGEALCWLRITLNCSRDKWALDPNIQYYVEEPESPRASPDYNHALDIGFGVISPIPKPLSPSRSEVGLSIIFNRFLNLKRKASNDIEPASSQKKPNLLIEASSPSPSSEVSGETIQSFHLQGEVREISNGCQRGLGRNGRGGKSARGRKMGHPTVAVVEMELVEVPISQSSGSLRRAWNSSKSGTVQFGLAQKLAKCRDALKVPVSKPPNSVIGKVADIIDPQSGQWDIQKLENEVPFEVVNAVKDIPIYHVERADQLLFLKRSTLMDSEYLGNTTNKAPRKVKFAPKVSRKVSMPVVPKVEKTETITSDEAQAQELLRRFNV</sequence>
<dbReference type="InterPro" id="IPR040256">
    <property type="entry name" value="At4g02000-like"/>
</dbReference>
<dbReference type="OrthoDB" id="1166622at2759"/>
<feature type="region of interest" description="Disordered" evidence="1">
    <location>
        <begin position="328"/>
        <end position="349"/>
    </location>
</feature>
<feature type="region of interest" description="Disordered" evidence="1">
    <location>
        <begin position="157"/>
        <end position="194"/>
    </location>
</feature>
<gene>
    <name evidence="3" type="ORF">C3L33_15725</name>
</gene>
<dbReference type="Proteomes" id="UP000428333">
    <property type="component" value="Linkage Group LG09"/>
</dbReference>
<feature type="non-terminal residue" evidence="3">
    <location>
        <position position="1"/>
    </location>
</feature>
<evidence type="ECO:0000313" key="3">
    <source>
        <dbReference type="EMBL" id="KAE9452371.1"/>
    </source>
</evidence>
<reference evidence="3 4" key="1">
    <citation type="journal article" date="2019" name="Genome Biol. Evol.">
        <title>The Rhododendron genome and chromosomal organization provide insight into shared whole-genome duplications across the heath family (Ericaceae).</title>
        <authorList>
            <person name="Soza V.L."/>
            <person name="Lindsley D."/>
            <person name="Waalkes A."/>
            <person name="Ramage E."/>
            <person name="Patwardhan R.P."/>
            <person name="Burton J.N."/>
            <person name="Adey A."/>
            <person name="Kumar A."/>
            <person name="Qiu R."/>
            <person name="Shendure J."/>
            <person name="Hall B."/>
        </authorList>
    </citation>
    <scope>NUCLEOTIDE SEQUENCE [LARGE SCALE GENOMIC DNA]</scope>
    <source>
        <strain evidence="3">RSF 1966-606</strain>
    </source>
</reference>
<dbReference type="PANTHER" id="PTHR31286">
    <property type="entry name" value="GLYCINE-RICH CELL WALL STRUCTURAL PROTEIN 1.8-LIKE"/>
    <property type="match status" value="1"/>
</dbReference>